<protein>
    <recommendedName>
        <fullName evidence="4">Sortilin (Neurotensin receptor 3)</fullName>
    </recommendedName>
</protein>
<reference evidence="2 3" key="1">
    <citation type="submission" date="2018-03" db="EMBL/GenBank/DDBJ databases">
        <title>Genomic Encyclopedia of Type Strains, Phase III (KMG-III): the genomes of soil and plant-associated and newly described type strains.</title>
        <authorList>
            <person name="Whitman W."/>
        </authorList>
    </citation>
    <scope>NUCLEOTIDE SEQUENCE [LARGE SCALE GENOMIC DNA]</scope>
    <source>
        <strain evidence="2 3">CGMCC 4.7104</strain>
    </source>
</reference>
<dbReference type="Proteomes" id="UP000238312">
    <property type="component" value="Unassembled WGS sequence"/>
</dbReference>
<dbReference type="AlphaFoldDB" id="A0A2T0MZG0"/>
<dbReference type="SUPFAM" id="SSF110296">
    <property type="entry name" value="Oligoxyloglucan reducing end-specific cellobiohydrolase"/>
    <property type="match status" value="1"/>
</dbReference>
<feature type="signal peptide" evidence="1">
    <location>
        <begin position="1"/>
        <end position="35"/>
    </location>
</feature>
<dbReference type="InterPro" id="IPR036278">
    <property type="entry name" value="Sialidase_sf"/>
</dbReference>
<keyword evidence="1" id="KW-0732">Signal</keyword>
<evidence type="ECO:0000313" key="2">
    <source>
        <dbReference type="EMBL" id="PRX64763.1"/>
    </source>
</evidence>
<name>A0A2T0MZG0_9ACTN</name>
<evidence type="ECO:0008006" key="4">
    <source>
        <dbReference type="Google" id="ProtNLM"/>
    </source>
</evidence>
<dbReference type="SUPFAM" id="SSF50939">
    <property type="entry name" value="Sialidases"/>
    <property type="match status" value="1"/>
</dbReference>
<sequence>MFPFEPVMEAVVRKMITLGVAAAFAVLSAATPAVAADDPAAAGLDGFGRWHQPGCETVTGDGTVTFTRDEGRTLTPTSQAPKPVVYTRGLVALDRPDHLLALSNNVLLTSKDAGCSWTQVGQVNGANLTLTAARGGRAYAWDQNGHLSLVTPNGITPLTAPAEDVAGLGVDPLRGDRLRVADGDGQLRESRDGGQTWKPVGKPAFPETELLMIYTAAFDPYNLNHVVLGVATEGARVTYDGGRTWRAATGLSRTGTRVNVFSATISPAAPNVVYAMGLNLAEKDEHVPSDGRHIYRSFDGGHHFTPVVDQGDGITLPNGPLLAAHPKNPLVLYFAWGTGWSDLGTDLYRYDALRGRVTTNHNPYDRVTSIAFNPSNPKVMYLGLAEES</sequence>
<evidence type="ECO:0000313" key="3">
    <source>
        <dbReference type="Proteomes" id="UP000238312"/>
    </source>
</evidence>
<feature type="chain" id="PRO_5015585912" description="Sortilin (Neurotensin receptor 3)" evidence="1">
    <location>
        <begin position="36"/>
        <end position="388"/>
    </location>
</feature>
<dbReference type="EMBL" id="PVNG01000008">
    <property type="protein sequence ID" value="PRX64763.1"/>
    <property type="molecule type" value="Genomic_DNA"/>
</dbReference>
<keyword evidence="3" id="KW-1185">Reference proteome</keyword>
<evidence type="ECO:0000256" key="1">
    <source>
        <dbReference type="SAM" id="SignalP"/>
    </source>
</evidence>
<proteinExistence type="predicted"/>
<accession>A0A2T0MZG0</accession>
<comment type="caution">
    <text evidence="2">The sequence shown here is derived from an EMBL/GenBank/DDBJ whole genome shotgun (WGS) entry which is preliminary data.</text>
</comment>
<gene>
    <name evidence="2" type="ORF">B0I32_108124</name>
</gene>
<dbReference type="InterPro" id="IPR015943">
    <property type="entry name" value="WD40/YVTN_repeat-like_dom_sf"/>
</dbReference>
<dbReference type="CDD" id="cd15482">
    <property type="entry name" value="Sialidase_non-viral"/>
    <property type="match status" value="1"/>
</dbReference>
<organism evidence="2 3">
    <name type="scientific">Nonomuraea fuscirosea</name>
    <dbReference type="NCBI Taxonomy" id="1291556"/>
    <lineage>
        <taxon>Bacteria</taxon>
        <taxon>Bacillati</taxon>
        <taxon>Actinomycetota</taxon>
        <taxon>Actinomycetes</taxon>
        <taxon>Streptosporangiales</taxon>
        <taxon>Streptosporangiaceae</taxon>
        <taxon>Nonomuraea</taxon>
    </lineage>
</organism>
<dbReference type="Gene3D" id="2.130.10.10">
    <property type="entry name" value="YVTN repeat-like/Quinoprotein amine dehydrogenase"/>
    <property type="match status" value="2"/>
</dbReference>